<gene>
    <name evidence="1" type="ORF">EW142_04880</name>
</gene>
<keyword evidence="2" id="KW-1185">Reference proteome</keyword>
<dbReference type="EMBL" id="SGIU01000001">
    <property type="protein sequence ID" value="TAI49133.1"/>
    <property type="molecule type" value="Genomic_DNA"/>
</dbReference>
<evidence type="ECO:0000313" key="1">
    <source>
        <dbReference type="EMBL" id="TAI49133.1"/>
    </source>
</evidence>
<dbReference type="Proteomes" id="UP000291981">
    <property type="component" value="Unassembled WGS sequence"/>
</dbReference>
<protein>
    <submittedName>
        <fullName evidence="1">Adenylosuccinate lyase</fullName>
    </submittedName>
</protein>
<dbReference type="AlphaFoldDB" id="A0A4Q8QK40"/>
<dbReference type="GO" id="GO:0016829">
    <property type="term" value="F:lyase activity"/>
    <property type="evidence" value="ECO:0007669"/>
    <property type="project" value="UniProtKB-KW"/>
</dbReference>
<comment type="caution">
    <text evidence="1">The sequence shown here is derived from an EMBL/GenBank/DDBJ whole genome shotgun (WGS) entry which is preliminary data.</text>
</comment>
<proteinExistence type="predicted"/>
<reference evidence="1 2" key="1">
    <citation type="submission" date="2019-02" db="EMBL/GenBank/DDBJ databases">
        <title>Draft genome sequence of Muricauda sp. 176CP4-71.</title>
        <authorList>
            <person name="Park J.-S."/>
        </authorList>
    </citation>
    <scope>NUCLEOTIDE SEQUENCE [LARGE SCALE GENOMIC DNA]</scope>
    <source>
        <strain evidence="1 2">176CP4-71</strain>
    </source>
</reference>
<evidence type="ECO:0000313" key="2">
    <source>
        <dbReference type="Proteomes" id="UP000291981"/>
    </source>
</evidence>
<dbReference type="OrthoDB" id="979487at2"/>
<dbReference type="RefSeq" id="WP_130610458.1">
    <property type="nucleotide sequence ID" value="NZ_SGIU01000001.1"/>
</dbReference>
<keyword evidence="1" id="KW-0456">Lyase</keyword>
<sequence>MTEQQLHVRLNEGRLSKGKINGLVNELTQWPELTGSLILFVFEEDKSDSFNASWVLDHLMRKKLVYIVPHMDVFTKGLQSMSSESCIRPMAHICQMVTEVYFKKKDVAFRKHVTEEQLDRILTCCFDWLIGNHKIAAKVFSMTSLFYLGQKFDWVHPELKLVLQDTIGEGTAGYKNRAKKTLDKLVAMGH</sequence>
<name>A0A4Q8QK40_9FLAO</name>
<organism evidence="1 2">
    <name type="scientific">Flagellimonas allohymeniacidonis</name>
    <dbReference type="NCBI Taxonomy" id="2517819"/>
    <lineage>
        <taxon>Bacteria</taxon>
        <taxon>Pseudomonadati</taxon>
        <taxon>Bacteroidota</taxon>
        <taxon>Flavobacteriia</taxon>
        <taxon>Flavobacteriales</taxon>
        <taxon>Flavobacteriaceae</taxon>
        <taxon>Flagellimonas</taxon>
    </lineage>
</organism>
<accession>A0A4Q8QK40</accession>